<evidence type="ECO:0000313" key="2">
    <source>
        <dbReference type="Proteomes" id="UP000540656"/>
    </source>
</evidence>
<dbReference type="EMBL" id="JACCAA010000001">
    <property type="protein sequence ID" value="NYG58308.1"/>
    <property type="molecule type" value="Genomic_DNA"/>
</dbReference>
<sequence length="122" mass="13384">MASGDFFSNAERLAIDTTIRRSEQLCRFEFSVYVGDINGASRPFATRLHNTLVAPARSILILVDPTARILEVVTGAQVRRKVTDSEIELTVAAMQSQFAEGQLAEGVKQGIERIAEHAHTQA</sequence>
<comment type="caution">
    <text evidence="1">The sequence shown here is derived from an EMBL/GenBank/DDBJ whole genome shotgun (WGS) entry which is preliminary data.</text>
</comment>
<proteinExistence type="predicted"/>
<protein>
    <recommendedName>
        <fullName evidence="3">DUF5130 family protein</fullName>
    </recommendedName>
</protein>
<dbReference type="Proteomes" id="UP000540656">
    <property type="component" value="Unassembled WGS sequence"/>
</dbReference>
<dbReference type="InterPro" id="IPR033437">
    <property type="entry name" value="DUF5130"/>
</dbReference>
<accession>A0A7Y9S181</accession>
<gene>
    <name evidence="1" type="ORF">BJ980_001231</name>
</gene>
<name>A0A7Y9S181_9ACTN</name>
<dbReference type="Pfam" id="PF17174">
    <property type="entry name" value="DUF5130"/>
    <property type="match status" value="1"/>
</dbReference>
<dbReference type="RefSeq" id="WP_179501482.1">
    <property type="nucleotide sequence ID" value="NZ_JACCAA010000001.1"/>
</dbReference>
<keyword evidence="2" id="KW-1185">Reference proteome</keyword>
<evidence type="ECO:0000313" key="1">
    <source>
        <dbReference type="EMBL" id="NYG58308.1"/>
    </source>
</evidence>
<reference evidence="1 2" key="1">
    <citation type="submission" date="2020-07" db="EMBL/GenBank/DDBJ databases">
        <title>Sequencing the genomes of 1000 actinobacteria strains.</title>
        <authorList>
            <person name="Klenk H.-P."/>
        </authorList>
    </citation>
    <scope>NUCLEOTIDE SEQUENCE [LARGE SCALE GENOMIC DNA]</scope>
    <source>
        <strain evidence="1 2">DSM 23819</strain>
    </source>
</reference>
<dbReference type="Gene3D" id="3.10.310.50">
    <property type="match status" value="1"/>
</dbReference>
<evidence type="ECO:0008006" key="3">
    <source>
        <dbReference type="Google" id="ProtNLM"/>
    </source>
</evidence>
<organism evidence="1 2">
    <name type="scientific">Nocardioides daedukensis</name>
    <dbReference type="NCBI Taxonomy" id="634462"/>
    <lineage>
        <taxon>Bacteria</taxon>
        <taxon>Bacillati</taxon>
        <taxon>Actinomycetota</taxon>
        <taxon>Actinomycetes</taxon>
        <taxon>Propionibacteriales</taxon>
        <taxon>Nocardioidaceae</taxon>
        <taxon>Nocardioides</taxon>
    </lineage>
</organism>
<dbReference type="AlphaFoldDB" id="A0A7Y9S181"/>